<comment type="subcellular location">
    <subcellularLocation>
        <location evidence="1">Cytoplasm</location>
    </subcellularLocation>
</comment>
<keyword evidence="5" id="KW-0548">Nucleotidyltransferase</keyword>
<dbReference type="InterPro" id="IPR012337">
    <property type="entry name" value="RNaseH-like_sf"/>
</dbReference>
<dbReference type="GO" id="GO:0003887">
    <property type="term" value="F:DNA-directed DNA polymerase activity"/>
    <property type="evidence" value="ECO:0007669"/>
    <property type="project" value="UniProtKB-KW"/>
</dbReference>
<dbReference type="GO" id="GO:0003676">
    <property type="term" value="F:nucleic acid binding"/>
    <property type="evidence" value="ECO:0007669"/>
    <property type="project" value="InterPro"/>
</dbReference>
<evidence type="ECO:0000256" key="1">
    <source>
        <dbReference type="ARBA" id="ARBA00004496"/>
    </source>
</evidence>
<dbReference type="Gene3D" id="1.10.10.1600">
    <property type="entry name" value="Bacterial DNA polymerase III alpha subunit, thumb domain"/>
    <property type="match status" value="1"/>
</dbReference>
<dbReference type="Pfam" id="PF07733">
    <property type="entry name" value="DNA_pol3_alpha"/>
    <property type="match status" value="1"/>
</dbReference>
<dbReference type="InterPro" id="IPR029460">
    <property type="entry name" value="DNAPol_HHH"/>
</dbReference>
<dbReference type="GO" id="GO:0006260">
    <property type="term" value="P:DNA replication"/>
    <property type="evidence" value="ECO:0007669"/>
    <property type="project" value="UniProtKB-KW"/>
</dbReference>
<dbReference type="SMART" id="SM00479">
    <property type="entry name" value="EXOIII"/>
    <property type="match status" value="1"/>
</dbReference>
<dbReference type="RefSeq" id="WP_014203481.1">
    <property type="nucleotide sequence ID" value="NC_016599.1"/>
</dbReference>
<evidence type="ECO:0000259" key="10">
    <source>
        <dbReference type="SMART" id="SM00481"/>
    </source>
</evidence>
<dbReference type="InterPro" id="IPR013520">
    <property type="entry name" value="Ribonucl_H"/>
</dbReference>
<dbReference type="Gene3D" id="1.10.150.870">
    <property type="match status" value="1"/>
</dbReference>
<dbReference type="KEGG" id="oho:Oweho_3182"/>
<protein>
    <recommendedName>
        <fullName evidence="3">DNA polymerase III subunit alpha</fullName>
        <ecNumber evidence="2">2.7.7.7</ecNumber>
    </recommendedName>
</protein>
<feature type="domain" description="Polymerase/histidinol phosphatase N-terminal" evidence="10">
    <location>
        <begin position="254"/>
        <end position="321"/>
    </location>
</feature>
<evidence type="ECO:0000256" key="5">
    <source>
        <dbReference type="ARBA" id="ARBA00022695"/>
    </source>
</evidence>
<gene>
    <name evidence="11" type="ordered locus">Oweho_3182</name>
</gene>
<evidence type="ECO:0000256" key="2">
    <source>
        <dbReference type="ARBA" id="ARBA00012417"/>
    </source>
</evidence>
<dbReference type="PATRIC" id="fig|926562.3.peg.3204"/>
<comment type="catalytic activity">
    <reaction evidence="8">
        <text>DNA(n) + a 2'-deoxyribonucleoside 5'-triphosphate = DNA(n+1) + diphosphate</text>
        <dbReference type="Rhea" id="RHEA:22508"/>
        <dbReference type="Rhea" id="RHEA-COMP:17339"/>
        <dbReference type="Rhea" id="RHEA-COMP:17340"/>
        <dbReference type="ChEBI" id="CHEBI:33019"/>
        <dbReference type="ChEBI" id="CHEBI:61560"/>
        <dbReference type="ChEBI" id="CHEBI:173112"/>
        <dbReference type="EC" id="2.7.7.7"/>
    </reaction>
</comment>
<dbReference type="Gene3D" id="3.30.420.10">
    <property type="entry name" value="Ribonuclease H-like superfamily/Ribonuclease H"/>
    <property type="match status" value="1"/>
</dbReference>
<reference evidence="11 12" key="1">
    <citation type="journal article" date="2012" name="Stand. Genomic Sci.">
        <title>Genome sequence of the orange-pigmented seawater bacterium Owenweeksia hongkongensis type strain (UST20020801(T)).</title>
        <authorList>
            <person name="Riedel T."/>
            <person name="Held B."/>
            <person name="Nolan M."/>
            <person name="Lucas S."/>
            <person name="Lapidus A."/>
            <person name="Tice H."/>
            <person name="Del Rio T.G."/>
            <person name="Cheng J.F."/>
            <person name="Han C."/>
            <person name="Tapia R."/>
            <person name="Goodwin L.A."/>
            <person name="Pitluck S."/>
            <person name="Liolios K."/>
            <person name="Mavromatis K."/>
            <person name="Pagani I."/>
            <person name="Ivanova N."/>
            <person name="Mikhailova N."/>
            <person name="Pati A."/>
            <person name="Chen A."/>
            <person name="Palaniappan K."/>
            <person name="Rohde M."/>
            <person name="Tindall B.J."/>
            <person name="Detter J.C."/>
            <person name="Goker M."/>
            <person name="Woyke T."/>
            <person name="Bristow J."/>
            <person name="Eisen J.A."/>
            <person name="Markowitz V."/>
            <person name="Hugenholtz P."/>
            <person name="Klenk H.P."/>
            <person name="Kyrpides N.C."/>
        </authorList>
    </citation>
    <scope>NUCLEOTIDE SEQUENCE</scope>
    <source>
        <strain evidence="12">DSM 17368 / JCM 12287 / NRRL B-23963</strain>
    </source>
</reference>
<dbReference type="SUPFAM" id="SSF53098">
    <property type="entry name" value="Ribonuclease H-like"/>
    <property type="match status" value="1"/>
</dbReference>
<dbReference type="Pfam" id="PF14579">
    <property type="entry name" value="HHH_6"/>
    <property type="match status" value="1"/>
</dbReference>
<dbReference type="GO" id="GO:0008408">
    <property type="term" value="F:3'-5' exonuclease activity"/>
    <property type="evidence" value="ECO:0007669"/>
    <property type="project" value="InterPro"/>
</dbReference>
<evidence type="ECO:0000256" key="4">
    <source>
        <dbReference type="ARBA" id="ARBA00022679"/>
    </source>
</evidence>
<dbReference type="PANTHER" id="PTHR32294:SF0">
    <property type="entry name" value="DNA POLYMERASE III SUBUNIT ALPHA"/>
    <property type="match status" value="1"/>
</dbReference>
<name>G8R3P7_OWEHD</name>
<feature type="domain" description="Exonuclease" evidence="9">
    <location>
        <begin position="1"/>
        <end position="191"/>
    </location>
</feature>
<dbReference type="InterPro" id="IPR004013">
    <property type="entry name" value="PHP_dom"/>
</dbReference>
<dbReference type="HOGENOM" id="CLU_001600_1_0_10"/>
<dbReference type="eggNOG" id="COG0587">
    <property type="taxonomic scope" value="Bacteria"/>
</dbReference>
<dbReference type="InterPro" id="IPR004805">
    <property type="entry name" value="DnaE2/DnaE/PolC"/>
</dbReference>
<dbReference type="SMART" id="SM00481">
    <property type="entry name" value="POLIIIAc"/>
    <property type="match status" value="1"/>
</dbReference>
<dbReference type="OrthoDB" id="9803237at2"/>
<dbReference type="NCBIfam" id="TIGR00594">
    <property type="entry name" value="polc"/>
    <property type="match status" value="1"/>
</dbReference>
<keyword evidence="7 11" id="KW-0239">DNA-directed DNA polymerase</keyword>
<dbReference type="Gene3D" id="3.20.20.140">
    <property type="entry name" value="Metal-dependent hydrolases"/>
    <property type="match status" value="1"/>
</dbReference>
<dbReference type="Pfam" id="PF17657">
    <property type="entry name" value="DNA_pol3_finger"/>
    <property type="match status" value="1"/>
</dbReference>
<dbReference type="InterPro" id="IPR004365">
    <property type="entry name" value="NA-bd_OB_tRNA"/>
</dbReference>
<evidence type="ECO:0000313" key="11">
    <source>
        <dbReference type="EMBL" id="AEV34134.1"/>
    </source>
</evidence>
<dbReference type="EC" id="2.7.7.7" evidence="2"/>
<evidence type="ECO:0000313" key="12">
    <source>
        <dbReference type="Proteomes" id="UP000005631"/>
    </source>
</evidence>
<dbReference type="EMBL" id="CP003156">
    <property type="protein sequence ID" value="AEV34134.1"/>
    <property type="molecule type" value="Genomic_DNA"/>
</dbReference>
<proteinExistence type="predicted"/>
<evidence type="ECO:0000256" key="7">
    <source>
        <dbReference type="ARBA" id="ARBA00022932"/>
    </source>
</evidence>
<dbReference type="InterPro" id="IPR036397">
    <property type="entry name" value="RNaseH_sf"/>
</dbReference>
<dbReference type="STRING" id="926562.Oweho_3182"/>
<dbReference type="Proteomes" id="UP000005631">
    <property type="component" value="Chromosome"/>
</dbReference>
<dbReference type="Pfam" id="PF01336">
    <property type="entry name" value="tRNA_anti-codon"/>
    <property type="match status" value="1"/>
</dbReference>
<accession>G8R3P7</accession>
<dbReference type="GO" id="GO:0005737">
    <property type="term" value="C:cytoplasm"/>
    <property type="evidence" value="ECO:0007669"/>
    <property type="project" value="UniProtKB-SubCell"/>
</dbReference>
<sequence>MFLIFDTETTGLPLRDDAPLTDFENWPRAVQIAWQLHDDDGSLIEVKDYVIRPDGFDIPFNAAKIHGITTEVAEHYGVPLEQAMAEFSEAVKKSKYLVGHNIQFDINVLGCEYLRLEQDNLFEGMGSIDTGEETKNYCKLPGGRGGGFKMPKLEELHTILFGEGFAEAHNAAADVEATSRAFLEAVRIGIYTDERLDWKPENREAFNRVNPDTVQPIGLKVESFKELARKLAEKSASDRQNEEKIELSADTSFVHLHVHTQFSILQATCDIPGLVNKAKSLGMPAVAMTDHANLYGAFHFVQTALANDIKPIVGCEFYVNRNHKDKTVKDNGFQVLFLAKNKAGYHNLAKLSSCAFVDGFYYVPRIDKELILQYKDDLIVTTGNTYGEVPSLILNVGEKQAEEAFVWYHENFGEDFYVELLDHGLDEEKVVNETLLKFARKYGVKYFGSNNVYYLGKEDANAHDILLCVKEGEYQSTPKGRGRGFRFGFPNDEFYFKDTEAMKDIFKDTPEAILTTLEIADKIESYTLARDVLLPAFDIPERFIDPADEEDGGKRGENAYLRHLTYVGAEKRYGEITEEIKQRLDFELETIANTGYPGYFLIVQDFTTEARNMGVSVGPGRGSAAGSAVAYCIGITNVDPIAYDLLFERFLNPDRVSLPDIDIDFDDEGRPRIIDWVVKKYGSNQVAQIITYGSMAAKSAIRDTGRVLQLPLSETDKIAKLVPDTKLSKLFSWSDKEMSQNLNGDLYQLGKQLRDLAETNGPEAQVINQARILEGSVRNTGIHACGVIITPDDITKFVPVSLAKDSDLYVTQFDNSVVESAGMLKMDFLGLKTLTIIKDAIAIIKQRHDVHIDPDEIPLDDEKTFELYQRGETNGTFQFESAGMQKHLKALKPDKFADLIAMNALYRPGPIEYIPNFIARKNGQEEIAYDLPEMEEYLAETYGITVYQEQVMLLSQSLAGFTKGEADVLRKAMGKKQKAVLDKMKPKFIEQGSERGHDATILEKVWKDWEAFAAYAFNKSHSTCYSVVAFHTGYLKANYPAEYMASVLTHNMSDIKKVTFFMEECKRMGIPVLGPDVNESQFKFAVNAKGEIRFGLGGMKGVGENAVMAIVNERQENGPYQNIFDMLKRIDLRAVNKKTLENLALGGAFDLYEGSNRAVYFYANGDEKTFLERAIKYAQNYKAAEDSSQVSLFGGSAEVDLPEPEIPQVEEWPRLMRLNKEKDVNGIYLSSHPLDDFKFEMKFLCTHELTALNTPAGIADYTVAGIITEARHLMSKQGKPFGFFTIEDYSGNYEYRLFGDEYLKVKPFMESNMMVMISGYVKRYTPWQGAEERIEAKIKEIKLLPDVMESESKSVAIKIPLPNVTPQNIDDLNDLVDRYRGNKRLSLLIFDPEKPKVNVRMPSRGGGILINKDLLDELSSRDYMKIALNK</sequence>
<keyword evidence="6" id="KW-0235">DNA replication</keyword>
<evidence type="ECO:0000256" key="6">
    <source>
        <dbReference type="ARBA" id="ARBA00022705"/>
    </source>
</evidence>
<dbReference type="CDD" id="cd12113">
    <property type="entry name" value="PHP_PolIIIA_DnaE3"/>
    <property type="match status" value="1"/>
</dbReference>
<dbReference type="CDD" id="cd04485">
    <property type="entry name" value="DnaE_OBF"/>
    <property type="match status" value="1"/>
</dbReference>
<organism evidence="11 12">
    <name type="scientific">Owenweeksia hongkongensis (strain DSM 17368 / CIP 108786 / JCM 12287 / NRRL B-23963 / UST20020801)</name>
    <dbReference type="NCBI Taxonomy" id="926562"/>
    <lineage>
        <taxon>Bacteria</taxon>
        <taxon>Pseudomonadati</taxon>
        <taxon>Bacteroidota</taxon>
        <taxon>Flavobacteriia</taxon>
        <taxon>Flavobacteriales</taxon>
        <taxon>Owenweeksiaceae</taxon>
        <taxon>Owenweeksia</taxon>
    </lineage>
</organism>
<evidence type="ECO:0000256" key="8">
    <source>
        <dbReference type="ARBA" id="ARBA00049244"/>
    </source>
</evidence>
<keyword evidence="4" id="KW-0808">Transferase</keyword>
<dbReference type="NCBIfam" id="NF004226">
    <property type="entry name" value="PRK05673.1"/>
    <property type="match status" value="1"/>
</dbReference>
<dbReference type="InterPro" id="IPR040982">
    <property type="entry name" value="DNA_pol3_finger"/>
</dbReference>
<dbReference type="Pfam" id="PF00929">
    <property type="entry name" value="RNase_T"/>
    <property type="match status" value="1"/>
</dbReference>
<keyword evidence="12" id="KW-1185">Reference proteome</keyword>
<dbReference type="InterPro" id="IPR003141">
    <property type="entry name" value="Pol/His_phosphatase_N"/>
</dbReference>
<evidence type="ECO:0000256" key="3">
    <source>
        <dbReference type="ARBA" id="ARBA00019114"/>
    </source>
</evidence>
<dbReference type="Pfam" id="PF02811">
    <property type="entry name" value="PHP"/>
    <property type="match status" value="1"/>
</dbReference>
<dbReference type="CDD" id="cd06127">
    <property type="entry name" value="DEDDh"/>
    <property type="match status" value="1"/>
</dbReference>
<dbReference type="InterPro" id="IPR011708">
    <property type="entry name" value="DNA_pol3_alpha_NTPase_dom"/>
</dbReference>
<dbReference type="InterPro" id="IPR041931">
    <property type="entry name" value="DNA_pol3_alpha_thumb_dom"/>
</dbReference>
<dbReference type="PANTHER" id="PTHR32294">
    <property type="entry name" value="DNA POLYMERASE III SUBUNIT ALPHA"/>
    <property type="match status" value="1"/>
</dbReference>
<evidence type="ECO:0000259" key="9">
    <source>
        <dbReference type="SMART" id="SM00479"/>
    </source>
</evidence>